<feature type="transmembrane region" description="Helical" evidence="1">
    <location>
        <begin position="177"/>
        <end position="204"/>
    </location>
</feature>
<name>A0A7C1IXC7_9THEO</name>
<feature type="transmembrane region" description="Helical" evidence="1">
    <location>
        <begin position="6"/>
        <end position="29"/>
    </location>
</feature>
<keyword evidence="1" id="KW-1133">Transmembrane helix</keyword>
<feature type="transmembrane region" description="Helical" evidence="1">
    <location>
        <begin position="145"/>
        <end position="165"/>
    </location>
</feature>
<feature type="transmembrane region" description="Helical" evidence="1">
    <location>
        <begin position="115"/>
        <end position="133"/>
    </location>
</feature>
<evidence type="ECO:0000313" key="2">
    <source>
        <dbReference type="EMBL" id="HDW51271.1"/>
    </source>
</evidence>
<protein>
    <submittedName>
        <fullName evidence="2">Nitrate reductase</fullName>
    </submittedName>
</protein>
<reference evidence="2" key="1">
    <citation type="journal article" date="2020" name="mSystems">
        <title>Genome- and Community-Level Interaction Insights into Carbon Utilization and Element Cycling Functions of Hydrothermarchaeota in Hydrothermal Sediment.</title>
        <authorList>
            <person name="Zhou Z."/>
            <person name="Liu Y."/>
            <person name="Xu W."/>
            <person name="Pan J."/>
            <person name="Luo Z.H."/>
            <person name="Li M."/>
        </authorList>
    </citation>
    <scope>NUCLEOTIDE SEQUENCE [LARGE SCALE GENOMIC DNA]</scope>
    <source>
        <strain evidence="2">SpSt-301</strain>
    </source>
</reference>
<dbReference type="InterPro" id="IPR036197">
    <property type="entry name" value="NarG-like_sf"/>
</dbReference>
<feature type="transmembrane region" description="Helical" evidence="1">
    <location>
        <begin position="74"/>
        <end position="95"/>
    </location>
</feature>
<keyword evidence="1" id="KW-0812">Transmembrane</keyword>
<comment type="caution">
    <text evidence="2">The sequence shown here is derived from an EMBL/GenBank/DDBJ whole genome shotgun (WGS) entry which is preliminary data.</text>
</comment>
<accession>A0A7C1IXC7</accession>
<dbReference type="AlphaFoldDB" id="A0A7C1IXC7"/>
<proteinExistence type="predicted"/>
<dbReference type="SUPFAM" id="SSF103501">
    <property type="entry name" value="Respiratory nitrate reductase 1 gamma chain"/>
    <property type="match status" value="1"/>
</dbReference>
<evidence type="ECO:0000256" key="1">
    <source>
        <dbReference type="SAM" id="Phobius"/>
    </source>
</evidence>
<organism evidence="2">
    <name type="scientific">Ammonifex degensii</name>
    <dbReference type="NCBI Taxonomy" id="42838"/>
    <lineage>
        <taxon>Bacteria</taxon>
        <taxon>Bacillati</taxon>
        <taxon>Bacillota</taxon>
        <taxon>Clostridia</taxon>
        <taxon>Thermoanaerobacterales</taxon>
        <taxon>Thermoanaerobacteraceae</taxon>
        <taxon>Ammonifex</taxon>
    </lineage>
</organism>
<dbReference type="Gene3D" id="1.20.950.20">
    <property type="entry name" value="Transmembrane di-heme cytochromes, Chain C"/>
    <property type="match status" value="1"/>
</dbReference>
<gene>
    <name evidence="2" type="ORF">ENQ35_00745</name>
</gene>
<keyword evidence="1" id="KW-0472">Membrane</keyword>
<sequence length="221" mass="25773">MEAYSVLYQFVRGPLFVVAVVVFLGGFIYQVRGLLVAFKKDGAFRPYYNRRFALRSIYHWLIPYGTMSMRAQPFTTLASFLFHLSLFLIPIFLLAHNLLWYESLGISWWTLPEKVADVITVIFLVAWLVLLLRRVAKPLPHFVTTVFDYLLLLGVLLPFLTGFLASHQWLLPYKLTVILHILSAEVILMALPFTRLMHMAYFFFTRAFMGSEFGFRGTRDW</sequence>
<dbReference type="EMBL" id="DSMV01000050">
    <property type="protein sequence ID" value="HDW51271.1"/>
    <property type="molecule type" value="Genomic_DNA"/>
</dbReference>